<dbReference type="HAMAP" id="MF_00508">
    <property type="entry name" value="Ribosomal_uS10"/>
    <property type="match status" value="1"/>
</dbReference>
<dbReference type="GO" id="GO:0015935">
    <property type="term" value="C:small ribosomal subunit"/>
    <property type="evidence" value="ECO:0007669"/>
    <property type="project" value="InterPro"/>
</dbReference>
<evidence type="ECO:0000259" key="10">
    <source>
        <dbReference type="SMART" id="SM01403"/>
    </source>
</evidence>
<proteinExistence type="inferred from homology"/>
<comment type="subcellular location">
    <subcellularLocation>
        <location evidence="1">Cytoplasm</location>
    </subcellularLocation>
</comment>
<dbReference type="InterPro" id="IPR036838">
    <property type="entry name" value="Ribosomal_uS10_dom_sf"/>
</dbReference>
<evidence type="ECO:0000256" key="1">
    <source>
        <dbReference type="ARBA" id="ARBA00004496"/>
    </source>
</evidence>
<dbReference type="GeneID" id="24563835"/>
<dbReference type="GO" id="GO:0003735">
    <property type="term" value="F:structural constituent of ribosome"/>
    <property type="evidence" value="ECO:0007669"/>
    <property type="project" value="InterPro"/>
</dbReference>
<dbReference type="AlphaFoldDB" id="A0A061D8U6"/>
<dbReference type="RefSeq" id="XP_012767480.1">
    <property type="nucleotide sequence ID" value="XM_012912026.1"/>
</dbReference>
<dbReference type="SMART" id="SM01403">
    <property type="entry name" value="Ribosomal_S10"/>
    <property type="match status" value="1"/>
</dbReference>
<keyword evidence="12" id="KW-1185">Reference proteome</keyword>
<dbReference type="FunFam" id="3.30.70.600:FF:000011">
    <property type="entry name" value="Uncharacterized protein"/>
    <property type="match status" value="1"/>
</dbReference>
<evidence type="ECO:0000256" key="5">
    <source>
        <dbReference type="ARBA" id="ARBA00022980"/>
    </source>
</evidence>
<dbReference type="SUPFAM" id="SSF54999">
    <property type="entry name" value="Ribosomal protein S10"/>
    <property type="match status" value="1"/>
</dbReference>
<keyword evidence="5 11" id="KW-0689">Ribosomal protein</keyword>
<sequence length="120" mass="13503">MEDVAAKDFKAHGDHDDSNRIHKIRVTLTSMNLKAIEKACKELINGAKEKDLRVMGPVRMPVRTLRITTRKSPVGEGTNTWDRFQARVYKRVISLHSSSEVVCQITSFPLDPGVDVEVTI</sequence>
<dbReference type="GO" id="GO:0005829">
    <property type="term" value="C:cytosol"/>
    <property type="evidence" value="ECO:0007669"/>
    <property type="project" value="UniProtKB-ARBA"/>
</dbReference>
<evidence type="ECO:0000256" key="4">
    <source>
        <dbReference type="ARBA" id="ARBA00022490"/>
    </source>
</evidence>
<dbReference type="PANTHER" id="PTHR11700">
    <property type="entry name" value="30S RIBOSOMAL PROTEIN S10 FAMILY MEMBER"/>
    <property type="match status" value="1"/>
</dbReference>
<organism evidence="11 12">
    <name type="scientific">Babesia bigemina</name>
    <dbReference type="NCBI Taxonomy" id="5866"/>
    <lineage>
        <taxon>Eukaryota</taxon>
        <taxon>Sar</taxon>
        <taxon>Alveolata</taxon>
        <taxon>Apicomplexa</taxon>
        <taxon>Aconoidasida</taxon>
        <taxon>Piroplasmida</taxon>
        <taxon>Babesiidae</taxon>
        <taxon>Babesia</taxon>
    </lineage>
</organism>
<dbReference type="NCBIfam" id="TIGR01046">
    <property type="entry name" value="uS10_euk_arch"/>
    <property type="match status" value="1"/>
</dbReference>
<evidence type="ECO:0000256" key="6">
    <source>
        <dbReference type="ARBA" id="ARBA00023274"/>
    </source>
</evidence>
<dbReference type="PRINTS" id="PR00971">
    <property type="entry name" value="RIBOSOMALS10"/>
</dbReference>
<dbReference type="GO" id="GO:0006412">
    <property type="term" value="P:translation"/>
    <property type="evidence" value="ECO:0007669"/>
    <property type="project" value="InterPro"/>
</dbReference>
<dbReference type="Gene3D" id="3.30.70.600">
    <property type="entry name" value="Ribosomal protein S10 domain"/>
    <property type="match status" value="1"/>
</dbReference>
<keyword evidence="6" id="KW-0687">Ribonucleoprotein</keyword>
<evidence type="ECO:0000313" key="12">
    <source>
        <dbReference type="Proteomes" id="UP000033188"/>
    </source>
</evidence>
<dbReference type="OMA" id="IHKRVIH"/>
<dbReference type="OrthoDB" id="10248551at2759"/>
<dbReference type="InterPro" id="IPR005729">
    <property type="entry name" value="Ribosomal_uS10_euk/arc"/>
</dbReference>
<reference evidence="12" key="1">
    <citation type="submission" date="2014-06" db="EMBL/GenBank/DDBJ databases">
        <authorList>
            <person name="Aslett M."/>
            <person name="De Silva N."/>
        </authorList>
    </citation>
    <scope>NUCLEOTIDE SEQUENCE [LARGE SCALE GENOMIC DNA]</scope>
    <source>
        <strain evidence="12">Bond</strain>
    </source>
</reference>
<comment type="similarity">
    <text evidence="2">Belongs to the universal ribosomal protein uS10 family.</text>
</comment>
<feature type="domain" description="Small ribosomal subunit protein uS10" evidence="10">
    <location>
        <begin position="25"/>
        <end position="119"/>
    </location>
</feature>
<gene>
    <name evidence="11" type="ORF">BBBOND_0204520</name>
</gene>
<dbReference type="VEuPathDB" id="PiroplasmaDB:BBBOND_0204520"/>
<evidence type="ECO:0000256" key="3">
    <source>
        <dbReference type="ARBA" id="ARBA00011542"/>
    </source>
</evidence>
<dbReference type="Proteomes" id="UP000033188">
    <property type="component" value="Chromosome 2"/>
</dbReference>
<dbReference type="InterPro" id="IPR027486">
    <property type="entry name" value="Ribosomal_uS10_dom"/>
</dbReference>
<dbReference type="Pfam" id="PF00338">
    <property type="entry name" value="Ribosomal_S10"/>
    <property type="match status" value="1"/>
</dbReference>
<protein>
    <recommendedName>
        <fullName evidence="7">Small ribosomal subunit protein uS10</fullName>
    </recommendedName>
    <alternativeName>
        <fullName evidence="8">40S ribosomal protein S20</fullName>
    </alternativeName>
</protein>
<accession>A0A061D8U6</accession>
<evidence type="ECO:0000256" key="8">
    <source>
        <dbReference type="ARBA" id="ARBA00035450"/>
    </source>
</evidence>
<comment type="function">
    <text evidence="9">Component of the small ribosomal subunit. The ribosome is a large ribonucleoprotein complex responsible for the synthesis of proteins in the cell.</text>
</comment>
<dbReference type="STRING" id="5866.A0A061D8U6"/>
<keyword evidence="4" id="KW-0963">Cytoplasm</keyword>
<evidence type="ECO:0000313" key="11">
    <source>
        <dbReference type="EMBL" id="CDR95294.1"/>
    </source>
</evidence>
<evidence type="ECO:0000256" key="2">
    <source>
        <dbReference type="ARBA" id="ARBA00007102"/>
    </source>
</evidence>
<evidence type="ECO:0000256" key="7">
    <source>
        <dbReference type="ARBA" id="ARBA00035162"/>
    </source>
</evidence>
<dbReference type="KEGG" id="bbig:BBBOND_0204520"/>
<dbReference type="EMBL" id="LK391708">
    <property type="protein sequence ID" value="CDR95294.1"/>
    <property type="molecule type" value="Genomic_DNA"/>
</dbReference>
<dbReference type="InterPro" id="IPR001848">
    <property type="entry name" value="Ribosomal_uS10"/>
</dbReference>
<name>A0A061D8U6_BABBI</name>
<comment type="subunit">
    <text evidence="3">Component of the 40S small ribosomal subunit.</text>
</comment>
<evidence type="ECO:0000256" key="9">
    <source>
        <dbReference type="ARBA" id="ARBA00045746"/>
    </source>
</evidence>